<dbReference type="SUPFAM" id="SSF47781">
    <property type="entry name" value="RuvA domain 2-like"/>
    <property type="match status" value="1"/>
</dbReference>
<feature type="compositionally biased region" description="Polar residues" evidence="1">
    <location>
        <begin position="254"/>
        <end position="273"/>
    </location>
</feature>
<evidence type="ECO:0000256" key="1">
    <source>
        <dbReference type="SAM" id="MobiDB-lite"/>
    </source>
</evidence>
<evidence type="ECO:0000313" key="3">
    <source>
        <dbReference type="EMBL" id="KKU98506.1"/>
    </source>
</evidence>
<feature type="domain" description="LTD" evidence="2">
    <location>
        <begin position="91"/>
        <end position="251"/>
    </location>
</feature>
<dbReference type="InterPro" id="IPR003583">
    <property type="entry name" value="Hlx-hairpin-Hlx_DNA-bd_motif"/>
</dbReference>
<dbReference type="AlphaFoldDB" id="A0A0G1UWQ7"/>
<feature type="compositionally biased region" description="Basic and acidic residues" evidence="1">
    <location>
        <begin position="213"/>
        <end position="223"/>
    </location>
</feature>
<dbReference type="Proteomes" id="UP000034600">
    <property type="component" value="Unassembled WGS sequence"/>
</dbReference>
<dbReference type="InterPro" id="IPR036415">
    <property type="entry name" value="Lamin_tail_dom_sf"/>
</dbReference>
<dbReference type="GO" id="GO:0015628">
    <property type="term" value="P:protein secretion by the type II secretion system"/>
    <property type="evidence" value="ECO:0007669"/>
    <property type="project" value="TreeGrafter"/>
</dbReference>
<dbReference type="Gene3D" id="2.60.40.1260">
    <property type="entry name" value="Lamin Tail domain"/>
    <property type="match status" value="1"/>
</dbReference>
<gene>
    <name evidence="3" type="ORF">UY32_C0026G0003</name>
</gene>
<dbReference type="InterPro" id="IPR004509">
    <property type="entry name" value="Competence_ComEA_HhH"/>
</dbReference>
<dbReference type="EMBL" id="LCPO01000026">
    <property type="protein sequence ID" value="KKU98506.1"/>
    <property type="molecule type" value="Genomic_DNA"/>
</dbReference>
<evidence type="ECO:0000313" key="4">
    <source>
        <dbReference type="Proteomes" id="UP000034600"/>
    </source>
</evidence>
<dbReference type="GO" id="GO:0015627">
    <property type="term" value="C:type II protein secretion system complex"/>
    <property type="evidence" value="ECO:0007669"/>
    <property type="project" value="TreeGrafter"/>
</dbReference>
<evidence type="ECO:0000259" key="2">
    <source>
        <dbReference type="PROSITE" id="PS51841"/>
    </source>
</evidence>
<dbReference type="InterPro" id="IPR001322">
    <property type="entry name" value="Lamin_tail_dom"/>
</dbReference>
<feature type="region of interest" description="Disordered" evidence="1">
    <location>
        <begin position="207"/>
        <end position="276"/>
    </location>
</feature>
<comment type="caution">
    <text evidence="3">The sequence shown here is derived from an EMBL/GenBank/DDBJ whole genome shotgun (WGS) entry which is preliminary data.</text>
</comment>
<organism evidence="3 4">
    <name type="scientific">Candidatus Jorgensenbacteria bacterium GW2011_GWC1_48_8</name>
    <dbReference type="NCBI Taxonomy" id="1618666"/>
    <lineage>
        <taxon>Bacteria</taxon>
        <taxon>Candidatus Joergenseniibacteriota</taxon>
    </lineage>
</organism>
<dbReference type="PANTHER" id="PTHR21180:SF32">
    <property type="entry name" value="ENDONUCLEASE_EXONUCLEASE_PHOSPHATASE FAMILY DOMAIN-CONTAINING PROTEIN 1"/>
    <property type="match status" value="1"/>
</dbReference>
<dbReference type="Gene3D" id="1.10.150.320">
    <property type="entry name" value="Photosystem II 12 kDa extrinsic protein"/>
    <property type="match status" value="1"/>
</dbReference>
<dbReference type="GO" id="GO:0006281">
    <property type="term" value="P:DNA repair"/>
    <property type="evidence" value="ECO:0007669"/>
    <property type="project" value="InterPro"/>
</dbReference>
<dbReference type="NCBIfam" id="TIGR00426">
    <property type="entry name" value="competence protein ComEA helix-hairpin-helix repeat region"/>
    <property type="match status" value="1"/>
</dbReference>
<dbReference type="SMART" id="SM00278">
    <property type="entry name" value="HhH1"/>
    <property type="match status" value="2"/>
</dbReference>
<dbReference type="SUPFAM" id="SSF74853">
    <property type="entry name" value="Lamin A/C globular tail domain"/>
    <property type="match status" value="1"/>
</dbReference>
<dbReference type="GO" id="GO:0003677">
    <property type="term" value="F:DNA binding"/>
    <property type="evidence" value="ECO:0007669"/>
    <property type="project" value="InterPro"/>
</dbReference>
<name>A0A0G1UWQ7_9BACT</name>
<dbReference type="PANTHER" id="PTHR21180">
    <property type="entry name" value="ENDONUCLEASE/EXONUCLEASE/PHOSPHATASE FAMILY DOMAIN-CONTAINING PROTEIN 1"/>
    <property type="match status" value="1"/>
</dbReference>
<dbReference type="Pfam" id="PF12836">
    <property type="entry name" value="HHH_3"/>
    <property type="match status" value="1"/>
</dbReference>
<sequence length="346" mass="37190">MLFNFKVGFIALLGLILVFAASNFDSVADGSRKFLGEASGLFKETFFPQDNFREVAVIPLNSSVPGEEKNEPVEKELSAVAAVSRTVCDFDSGSAPVPDKIILNEIAWMGTAAGFDKEWIEIKNISDEPANISGFQILDRDEQIKIIFPKGAIIPAGGFYLLERGEEAVSQVKADLTYTGNLRNADEALEFFDGDCNLIDEASASPNWPAGDSKNKFTMERNADGNGWHASSVKDGTPKKENSSAAVIPISPIGNATTSETAVSPGDSSFQSPPLSPPEAFVAGKININTAGYEELQKITGVGPVIAGRIIDYRNVNGPFGQIEDIKDVKGIGDITFQKMQDEITI</sequence>
<protein>
    <submittedName>
        <fullName evidence="3">Phospholipase D/competence protein ComEA helix-hairpin-helix domain protein</fullName>
    </submittedName>
</protein>
<dbReference type="PROSITE" id="PS51841">
    <property type="entry name" value="LTD"/>
    <property type="match status" value="1"/>
</dbReference>
<dbReference type="InterPro" id="IPR051675">
    <property type="entry name" value="Endo/Exo/Phosphatase_dom_1"/>
</dbReference>
<dbReference type="InterPro" id="IPR010994">
    <property type="entry name" value="RuvA_2-like"/>
</dbReference>
<proteinExistence type="predicted"/>
<reference evidence="3 4" key="1">
    <citation type="journal article" date="2015" name="Nature">
        <title>rRNA introns, odd ribosomes, and small enigmatic genomes across a large radiation of phyla.</title>
        <authorList>
            <person name="Brown C.T."/>
            <person name="Hug L.A."/>
            <person name="Thomas B.C."/>
            <person name="Sharon I."/>
            <person name="Castelle C.J."/>
            <person name="Singh A."/>
            <person name="Wilkins M.J."/>
            <person name="Williams K.H."/>
            <person name="Banfield J.F."/>
        </authorList>
    </citation>
    <scope>NUCLEOTIDE SEQUENCE [LARGE SCALE GENOMIC DNA]</scope>
</reference>
<dbReference type="Pfam" id="PF00932">
    <property type="entry name" value="LTD"/>
    <property type="match status" value="1"/>
</dbReference>
<accession>A0A0G1UWQ7</accession>